<evidence type="ECO:0000256" key="2">
    <source>
        <dbReference type="ARBA" id="ARBA00022741"/>
    </source>
</evidence>
<dbReference type="InterPro" id="IPR003593">
    <property type="entry name" value="AAA+_ATPase"/>
</dbReference>
<evidence type="ECO:0000313" key="16">
    <source>
        <dbReference type="Proteomes" id="UP000000379"/>
    </source>
</evidence>
<protein>
    <recommendedName>
        <fullName evidence="11 12">DNA repair protein RadA</fullName>
    </recommendedName>
</protein>
<evidence type="ECO:0000256" key="6">
    <source>
        <dbReference type="ARBA" id="ARBA00022833"/>
    </source>
</evidence>
<keyword evidence="8 11" id="KW-0346">Stress response</keyword>
<comment type="domain">
    <text evidence="11">The middle region has homology to RecA with ATPase motifs including the RadA KNRFG motif, while the C-terminus is homologous to Lon protease.</text>
</comment>
<dbReference type="Gene3D" id="3.40.50.300">
    <property type="entry name" value="P-loop containing nucleotide triphosphate hydrolases"/>
    <property type="match status" value="1"/>
</dbReference>
<dbReference type="GO" id="GO:0140664">
    <property type="term" value="F:ATP-dependent DNA damage sensor activity"/>
    <property type="evidence" value="ECO:0007669"/>
    <property type="project" value="InterPro"/>
</dbReference>
<evidence type="ECO:0000256" key="13">
    <source>
        <dbReference type="RuleBase" id="RU003555"/>
    </source>
</evidence>
<proteinExistence type="inferred from homology"/>
<dbReference type="OrthoDB" id="9803906at2"/>
<gene>
    <name evidence="11" type="primary">radA</name>
    <name evidence="15" type="ordered locus">Trad_2217</name>
</gene>
<keyword evidence="5" id="KW-0378">Hydrolase</keyword>
<evidence type="ECO:0000256" key="1">
    <source>
        <dbReference type="ARBA" id="ARBA00022723"/>
    </source>
</evidence>
<dbReference type="AlphaFoldDB" id="D7CS00"/>
<dbReference type="PANTHER" id="PTHR32472:SF10">
    <property type="entry name" value="DNA REPAIR PROTEIN RADA-LIKE PROTEIN"/>
    <property type="match status" value="1"/>
</dbReference>
<reference evidence="15 16" key="2">
    <citation type="journal article" date="2011" name="Stand. Genomic Sci.">
        <title>Complete genome sequence of Truepera radiovictrix type strain (RQ-24).</title>
        <authorList>
            <person name="Ivanova N."/>
            <person name="Rohde C."/>
            <person name="Munk C."/>
            <person name="Nolan M."/>
            <person name="Lucas S."/>
            <person name="Del Rio T.G."/>
            <person name="Tice H."/>
            <person name="Deshpande S."/>
            <person name="Cheng J.F."/>
            <person name="Tapia R."/>
            <person name="Han C."/>
            <person name="Goodwin L."/>
            <person name="Pitluck S."/>
            <person name="Liolios K."/>
            <person name="Mavromatis K."/>
            <person name="Mikhailova N."/>
            <person name="Pati A."/>
            <person name="Chen A."/>
            <person name="Palaniappan K."/>
            <person name="Land M."/>
            <person name="Hauser L."/>
            <person name="Chang Y.J."/>
            <person name="Jeffries C.D."/>
            <person name="Brambilla E."/>
            <person name="Rohde M."/>
            <person name="Goker M."/>
            <person name="Tindall B.J."/>
            <person name="Woyke T."/>
            <person name="Bristow J."/>
            <person name="Eisen J.A."/>
            <person name="Markowitz V."/>
            <person name="Hugenholtz P."/>
            <person name="Kyrpides N.C."/>
            <person name="Klenk H.P."/>
            <person name="Lapidus A."/>
        </authorList>
    </citation>
    <scope>NUCLEOTIDE SEQUENCE [LARGE SCALE GENOMIC DNA]</scope>
    <source>
        <strain evidence="16">DSM 17093 / CIP 108686 / LMG 22925 / RQ-24</strain>
    </source>
</reference>
<feature type="binding site" evidence="11">
    <location>
        <begin position="97"/>
        <end position="104"/>
    </location>
    <ligand>
        <name>ATP</name>
        <dbReference type="ChEBI" id="CHEBI:30616"/>
    </ligand>
</feature>
<evidence type="ECO:0000256" key="4">
    <source>
        <dbReference type="ARBA" id="ARBA00022771"/>
    </source>
</evidence>
<dbReference type="Pfam" id="PF13481">
    <property type="entry name" value="AAA_25"/>
    <property type="match status" value="1"/>
</dbReference>
<accession>D7CS00</accession>
<dbReference type="InterPro" id="IPR020588">
    <property type="entry name" value="RecA_ATP-bd"/>
</dbReference>
<evidence type="ECO:0000256" key="7">
    <source>
        <dbReference type="ARBA" id="ARBA00022840"/>
    </source>
</evidence>
<evidence type="ECO:0000256" key="11">
    <source>
        <dbReference type="HAMAP-Rule" id="MF_01498"/>
    </source>
</evidence>
<dbReference type="SMART" id="SM00382">
    <property type="entry name" value="AAA"/>
    <property type="match status" value="1"/>
</dbReference>
<keyword evidence="9 11" id="KW-0238">DNA-binding</keyword>
<evidence type="ECO:0000259" key="14">
    <source>
        <dbReference type="PROSITE" id="PS50162"/>
    </source>
</evidence>
<dbReference type="Proteomes" id="UP000000379">
    <property type="component" value="Chromosome"/>
</dbReference>
<keyword evidence="7 11" id="KW-0067">ATP-binding</keyword>
<dbReference type="GO" id="GO:0005829">
    <property type="term" value="C:cytosol"/>
    <property type="evidence" value="ECO:0007669"/>
    <property type="project" value="TreeGrafter"/>
</dbReference>
<dbReference type="Pfam" id="PF18073">
    <property type="entry name" value="Zn_ribbon_LapB"/>
    <property type="match status" value="1"/>
</dbReference>
<keyword evidence="4 13" id="KW-0863">Zinc-finger</keyword>
<keyword evidence="6 13" id="KW-0862">Zinc</keyword>
<dbReference type="HOGENOM" id="CLU_018264_0_1_0"/>
<dbReference type="PANTHER" id="PTHR32472">
    <property type="entry name" value="DNA REPAIR PROTEIN RADA"/>
    <property type="match status" value="1"/>
</dbReference>
<dbReference type="GO" id="GO:0008270">
    <property type="term" value="F:zinc ion binding"/>
    <property type="evidence" value="ECO:0007669"/>
    <property type="project" value="UniProtKB-KW"/>
</dbReference>
<sequence>MAKVGTTYVCSECGTHSPVKMGRCPRCGTWGSMAAQAPAPARAPSRGAPGAALHQAVVERLADVSSAEAQRLPSGLSEVDRVLGGGWVAGSVTLLAGEPGVGKSTLLLQLAHEALRAARRTLYVAGEESLAQVKGRAERLGVDARLELTRETDARVLAEHLRAHAPAFVIVDSIQTLLADDGGTPGSVTQVRDATALLTGAAKEAGSALVLIGHVTKQGQVAGPKVVEHMVDATLALESASGLRVLRAMKNRFGPAGEMGVFEMKGDGMAEVANPSEAFLAERPRGVPGSAIVAALEGQRPLLLEVQALAAKSPYAAPRRTVQGLDPRRVDVVLAVLERRLELPLAGLDVYVNVAGGLRLTDPGTDLAVALAVFSAVTNRPVPEKTAVVGEVGLAGELRSVAQFARRVAEARRADFTRLIGPRTLEATDGIPATTLAEALRAALGGDS</sequence>
<dbReference type="Gene3D" id="3.30.230.10">
    <property type="match status" value="1"/>
</dbReference>
<dbReference type="STRING" id="649638.Trad_2217"/>
<dbReference type="SUPFAM" id="SSF54211">
    <property type="entry name" value="Ribosomal protein S5 domain 2-like"/>
    <property type="match status" value="1"/>
</dbReference>
<feature type="region of interest" description="Lon-protease-like" evidence="11">
    <location>
        <begin position="349"/>
        <end position="448"/>
    </location>
</feature>
<dbReference type="SUPFAM" id="SSF52540">
    <property type="entry name" value="P-loop containing nucleoside triphosphate hydrolases"/>
    <property type="match status" value="1"/>
</dbReference>
<dbReference type="GO" id="GO:0000725">
    <property type="term" value="P:recombinational repair"/>
    <property type="evidence" value="ECO:0007669"/>
    <property type="project" value="UniProtKB-UniRule"/>
</dbReference>
<dbReference type="RefSeq" id="WP_013178692.1">
    <property type="nucleotide sequence ID" value="NC_014221.1"/>
</dbReference>
<comment type="function">
    <text evidence="11">Plays a role in repairing double-strand DNA breaks, probably involving stabilizing or processing branched DNA or blocked replication forks.</text>
</comment>
<organism evidence="15 16">
    <name type="scientific">Truepera radiovictrix (strain DSM 17093 / CIP 108686 / LMG 22925 / RQ-24)</name>
    <dbReference type="NCBI Taxonomy" id="649638"/>
    <lineage>
        <taxon>Bacteria</taxon>
        <taxon>Thermotogati</taxon>
        <taxon>Deinococcota</taxon>
        <taxon>Deinococci</taxon>
        <taxon>Trueperales</taxon>
        <taxon>Trueperaceae</taxon>
        <taxon>Truepera</taxon>
    </lineage>
</organism>
<dbReference type="InterPro" id="IPR020568">
    <property type="entry name" value="Ribosomal_Su5_D2-typ_SF"/>
</dbReference>
<dbReference type="GO" id="GO:0016787">
    <property type="term" value="F:hydrolase activity"/>
    <property type="evidence" value="ECO:0007669"/>
    <property type="project" value="UniProtKB-KW"/>
</dbReference>
<keyword evidence="16" id="KW-1185">Reference proteome</keyword>
<name>D7CS00_TRURR</name>
<dbReference type="InterPro" id="IPR027417">
    <property type="entry name" value="P-loop_NTPase"/>
</dbReference>
<comment type="similarity">
    <text evidence="11 13">Belongs to the RecA family. RadA subfamily.</text>
</comment>
<evidence type="ECO:0000256" key="9">
    <source>
        <dbReference type="ARBA" id="ARBA00023125"/>
    </source>
</evidence>
<dbReference type="EMBL" id="CP002049">
    <property type="protein sequence ID" value="ADI15328.1"/>
    <property type="molecule type" value="Genomic_DNA"/>
</dbReference>
<dbReference type="NCBIfam" id="TIGR00416">
    <property type="entry name" value="sms"/>
    <property type="match status" value="1"/>
</dbReference>
<keyword evidence="2 11" id="KW-0547">Nucleotide-binding</keyword>
<keyword evidence="1 11" id="KW-0479">Metal-binding</keyword>
<dbReference type="Pfam" id="PF13541">
    <property type="entry name" value="ChlI"/>
    <property type="match status" value="1"/>
</dbReference>
<dbReference type="eggNOG" id="COG1066">
    <property type="taxonomic scope" value="Bacteria"/>
</dbReference>
<dbReference type="MEROPS" id="S16.A04"/>
<evidence type="ECO:0000313" key="15">
    <source>
        <dbReference type="EMBL" id="ADI15328.1"/>
    </source>
</evidence>
<feature type="domain" description="RecA family profile 1" evidence="14">
    <location>
        <begin position="68"/>
        <end position="215"/>
    </location>
</feature>
<evidence type="ECO:0000256" key="10">
    <source>
        <dbReference type="ARBA" id="ARBA00023204"/>
    </source>
</evidence>
<dbReference type="PROSITE" id="PS50162">
    <property type="entry name" value="RECA_2"/>
    <property type="match status" value="1"/>
</dbReference>
<evidence type="ECO:0000256" key="3">
    <source>
        <dbReference type="ARBA" id="ARBA00022763"/>
    </source>
</evidence>
<comment type="function">
    <text evidence="13">DNA-dependent ATPase involved in processing of recombination intermediates, plays a role in repairing DNA breaks. Stimulates the branch migration of RecA-mediated strand transfer reactions, allowing the 3' invading strand to extend heteroduplex DNA faster. Binds ssDNA in the presence of ADP but not other nucleotides, has ATPase activity that is stimulated by ssDNA and various branched DNA structures, but inhibited by SSB. Does not have RecA's homology-searching function.</text>
</comment>
<reference evidence="16" key="1">
    <citation type="submission" date="2010-05" db="EMBL/GenBank/DDBJ databases">
        <title>The complete genome of Truepera radiovictris DSM 17093.</title>
        <authorList>
            <consortium name="US DOE Joint Genome Institute (JGI-PGF)"/>
            <person name="Lucas S."/>
            <person name="Copeland A."/>
            <person name="Lapidus A."/>
            <person name="Glavina del Rio T."/>
            <person name="Dalin E."/>
            <person name="Tice H."/>
            <person name="Bruce D."/>
            <person name="Goodwin L."/>
            <person name="Pitluck S."/>
            <person name="Kyrpides N."/>
            <person name="Mavromatis K."/>
            <person name="Ovchinnikova G."/>
            <person name="Munk A.C."/>
            <person name="Detter J.C."/>
            <person name="Han C."/>
            <person name="Tapia R."/>
            <person name="Land M."/>
            <person name="Hauser L."/>
            <person name="Markowitz V."/>
            <person name="Cheng J.-F."/>
            <person name="Hugenholtz P."/>
            <person name="Woyke T."/>
            <person name="Wu D."/>
            <person name="Tindall B."/>
            <person name="Pomrenke H.G."/>
            <person name="Brambilla E."/>
            <person name="Klenk H.-P."/>
            <person name="Eisen J.A."/>
        </authorList>
    </citation>
    <scope>NUCLEOTIDE SEQUENCE [LARGE SCALE GENOMIC DNA]</scope>
    <source>
        <strain evidence="16">DSM 17093 / CIP 108686 / LMG 22925 / RQ-24</strain>
    </source>
</reference>
<dbReference type="GO" id="GO:0003684">
    <property type="term" value="F:damaged DNA binding"/>
    <property type="evidence" value="ECO:0007669"/>
    <property type="project" value="InterPro"/>
</dbReference>
<keyword evidence="3 11" id="KW-0227">DNA damage</keyword>
<dbReference type="KEGG" id="tra:Trad_2217"/>
<evidence type="ECO:0000256" key="12">
    <source>
        <dbReference type="NCBIfam" id="TIGR00416"/>
    </source>
</evidence>
<feature type="short sequence motif" description="RadA KNRFG motif" evidence="11">
    <location>
        <begin position="250"/>
        <end position="254"/>
    </location>
</feature>
<keyword evidence="10 11" id="KW-0234">DNA repair</keyword>
<dbReference type="InterPro" id="IPR004504">
    <property type="entry name" value="DNA_repair_RadA"/>
</dbReference>
<dbReference type="GO" id="GO:0005524">
    <property type="term" value="F:ATP binding"/>
    <property type="evidence" value="ECO:0007669"/>
    <property type="project" value="UniProtKB-UniRule"/>
</dbReference>
<evidence type="ECO:0000256" key="8">
    <source>
        <dbReference type="ARBA" id="ARBA00023016"/>
    </source>
</evidence>
<dbReference type="InterPro" id="IPR041166">
    <property type="entry name" value="Rubredoxin_2"/>
</dbReference>
<dbReference type="InterPro" id="IPR014721">
    <property type="entry name" value="Ribsml_uS5_D2-typ_fold_subgr"/>
</dbReference>
<dbReference type="HAMAP" id="MF_01498">
    <property type="entry name" value="RadA_bact"/>
    <property type="match status" value="1"/>
</dbReference>
<evidence type="ECO:0000256" key="5">
    <source>
        <dbReference type="ARBA" id="ARBA00022801"/>
    </source>
</evidence>
<dbReference type="PRINTS" id="PR01874">
    <property type="entry name" value="DNAREPAIRADA"/>
</dbReference>